<evidence type="ECO:0008006" key="4">
    <source>
        <dbReference type="Google" id="ProtNLM"/>
    </source>
</evidence>
<organism evidence="2 3">
    <name type="scientific">Thiohalorhabdus methylotrophus</name>
    <dbReference type="NCBI Taxonomy" id="3242694"/>
    <lineage>
        <taxon>Bacteria</taxon>
        <taxon>Pseudomonadati</taxon>
        <taxon>Pseudomonadota</taxon>
        <taxon>Gammaproteobacteria</taxon>
        <taxon>Thiohalorhabdales</taxon>
        <taxon>Thiohalorhabdaceae</taxon>
        <taxon>Thiohalorhabdus</taxon>
    </lineage>
</organism>
<evidence type="ECO:0000313" key="3">
    <source>
        <dbReference type="Proteomes" id="UP001575181"/>
    </source>
</evidence>
<name>A0ABV4TYL3_9GAMM</name>
<feature type="chain" id="PRO_5046083362" description="Outer membrane protein beta-barrel domain-containing protein" evidence="1">
    <location>
        <begin position="21"/>
        <end position="246"/>
    </location>
</feature>
<comment type="caution">
    <text evidence="2">The sequence shown here is derived from an EMBL/GenBank/DDBJ whole genome shotgun (WGS) entry which is preliminary data.</text>
</comment>
<gene>
    <name evidence="2" type="ORF">ACERLL_16430</name>
</gene>
<protein>
    <recommendedName>
        <fullName evidence="4">Outer membrane protein beta-barrel domain-containing protein</fullName>
    </recommendedName>
</protein>
<dbReference type="Proteomes" id="UP001575181">
    <property type="component" value="Unassembled WGS sequence"/>
</dbReference>
<dbReference type="EMBL" id="JBGUAW010000013">
    <property type="protein sequence ID" value="MFA9462400.1"/>
    <property type="molecule type" value="Genomic_DNA"/>
</dbReference>
<evidence type="ECO:0000313" key="2">
    <source>
        <dbReference type="EMBL" id="MFA9462400.1"/>
    </source>
</evidence>
<keyword evidence="1" id="KW-0732">Signal</keyword>
<proteinExistence type="predicted"/>
<evidence type="ECO:0000256" key="1">
    <source>
        <dbReference type="SAM" id="SignalP"/>
    </source>
</evidence>
<dbReference type="RefSeq" id="WP_373657188.1">
    <property type="nucleotide sequence ID" value="NZ_JBGUAW010000013.1"/>
</dbReference>
<accession>A0ABV4TYL3</accession>
<keyword evidence="3" id="KW-1185">Reference proteome</keyword>
<reference evidence="2 3" key="1">
    <citation type="submission" date="2024-08" db="EMBL/GenBank/DDBJ databases">
        <title>Whole-genome sequencing of halo(alkali)philic microorganisms from hypersaline lakes.</title>
        <authorList>
            <person name="Sorokin D.Y."/>
            <person name="Merkel A.Y."/>
            <person name="Messina E."/>
            <person name="Yakimov M."/>
        </authorList>
    </citation>
    <scope>NUCLEOTIDE SEQUENCE [LARGE SCALE GENOMIC DNA]</scope>
    <source>
        <strain evidence="2 3">Cl-TMA</strain>
    </source>
</reference>
<dbReference type="SUPFAM" id="SSF69917">
    <property type="entry name" value="OMPT-like"/>
    <property type="match status" value="1"/>
</dbReference>
<sequence>MTTRRMVFAALAVLAGEAQAGGHAAVEVAFHESKVKLIEQEVQTGGGSNGKVADMIQSRGSLAGVWARVDVGREVRLRVAARALVGGATNEREADEPIERMRMGEVRALLATEMAGTTVYTGLGYRHVDVGGRRTSRAGYMPLGLTMSGRMGAWMVHTTAEAGAVFWGEETLEVLDVGSTGSLTFAGVTGWQGRLTLEARRRGLLLAPFVRTYKLSETAPETIGKFEYTMESVRATEAGLRVGIGF</sequence>
<feature type="signal peptide" evidence="1">
    <location>
        <begin position="1"/>
        <end position="20"/>
    </location>
</feature>
<dbReference type="InterPro" id="IPR020080">
    <property type="entry name" value="OM_adhesin/peptidase_omptin"/>
</dbReference>